<dbReference type="Pfam" id="PF01111">
    <property type="entry name" value="CKS"/>
    <property type="match status" value="1"/>
</dbReference>
<keyword evidence="4" id="KW-0479">Metal-binding</keyword>
<dbReference type="GO" id="GO:0003677">
    <property type="term" value="F:DNA binding"/>
    <property type="evidence" value="ECO:0007669"/>
    <property type="project" value="InterPro"/>
</dbReference>
<keyword evidence="5 10" id="KW-0863">Zinc-finger</keyword>
<reference evidence="14" key="1">
    <citation type="submission" date="2020-11" db="EMBL/GenBank/DDBJ databases">
        <authorList>
            <person name="Tran Van P."/>
        </authorList>
    </citation>
    <scope>NUCLEOTIDE SEQUENCE</scope>
</reference>
<evidence type="ECO:0000313" key="15">
    <source>
        <dbReference type="Proteomes" id="UP000678499"/>
    </source>
</evidence>
<dbReference type="Gene3D" id="3.30.170.10">
    <property type="entry name" value="Cyclin-dependent kinase, regulatory subunit"/>
    <property type="match status" value="1"/>
</dbReference>
<evidence type="ECO:0000256" key="8">
    <source>
        <dbReference type="ARBA" id="ARBA00023306"/>
    </source>
</evidence>
<evidence type="ECO:0000256" key="5">
    <source>
        <dbReference type="ARBA" id="ARBA00022771"/>
    </source>
</evidence>
<dbReference type="GO" id="GO:0008270">
    <property type="term" value="F:zinc ion binding"/>
    <property type="evidence" value="ECO:0007669"/>
    <property type="project" value="UniProtKB-KW"/>
</dbReference>
<evidence type="ECO:0000256" key="4">
    <source>
        <dbReference type="ARBA" id="ARBA00022723"/>
    </source>
</evidence>
<feature type="compositionally biased region" description="Polar residues" evidence="12">
    <location>
        <begin position="250"/>
        <end position="261"/>
    </location>
</feature>
<feature type="region of interest" description="Disordered" evidence="12">
    <location>
        <begin position="250"/>
        <end position="271"/>
    </location>
</feature>
<dbReference type="AlphaFoldDB" id="A0A7R9BMH7"/>
<proteinExistence type="inferred from homology"/>
<dbReference type="EMBL" id="OA882694">
    <property type="protein sequence ID" value="CAD7276580.1"/>
    <property type="molecule type" value="Genomic_DNA"/>
</dbReference>
<dbReference type="Proteomes" id="UP000678499">
    <property type="component" value="Unassembled WGS sequence"/>
</dbReference>
<evidence type="ECO:0000256" key="12">
    <source>
        <dbReference type="SAM" id="MobiDB-lite"/>
    </source>
</evidence>
<evidence type="ECO:0000256" key="2">
    <source>
        <dbReference type="ARBA" id="ARBA00007782"/>
    </source>
</evidence>
<keyword evidence="3 11" id="KW-0132">Cell division</keyword>
<evidence type="ECO:0000256" key="6">
    <source>
        <dbReference type="ARBA" id="ARBA00022833"/>
    </source>
</evidence>
<evidence type="ECO:0000256" key="10">
    <source>
        <dbReference type="PROSITE-ProRule" id="PRU00027"/>
    </source>
</evidence>
<comment type="function">
    <text evidence="11">Binds to the catalytic subunit of the cyclin dependent kinases and is essential for their biological function.</text>
</comment>
<feature type="compositionally biased region" description="Basic and acidic residues" evidence="12">
    <location>
        <begin position="172"/>
        <end position="184"/>
    </location>
</feature>
<dbReference type="InterPro" id="IPR003656">
    <property type="entry name" value="Znf_BED"/>
</dbReference>
<dbReference type="SUPFAM" id="SSF55637">
    <property type="entry name" value="Cell cycle regulatory proteins"/>
    <property type="match status" value="1"/>
</dbReference>
<evidence type="ECO:0000256" key="1">
    <source>
        <dbReference type="ARBA" id="ARBA00004123"/>
    </source>
</evidence>
<comment type="subcellular location">
    <subcellularLocation>
        <location evidence="1">Nucleus</location>
    </subcellularLocation>
</comment>
<evidence type="ECO:0000256" key="3">
    <source>
        <dbReference type="ARBA" id="ARBA00022618"/>
    </source>
</evidence>
<keyword evidence="15" id="KW-1185">Reference proteome</keyword>
<dbReference type="SMART" id="SM00355">
    <property type="entry name" value="ZnF_C2H2"/>
    <property type="match status" value="2"/>
</dbReference>
<feature type="domain" description="BED-type" evidence="13">
    <location>
        <begin position="6"/>
        <end position="65"/>
    </location>
</feature>
<keyword evidence="8 11" id="KW-0131">Cell cycle</keyword>
<gene>
    <name evidence="14" type="ORF">NMOB1V02_LOCUS4336</name>
</gene>
<feature type="compositionally biased region" description="Pro residues" evidence="12">
    <location>
        <begin position="192"/>
        <end position="209"/>
    </location>
</feature>
<keyword evidence="7" id="KW-0539">Nucleus</keyword>
<dbReference type="EMBL" id="CAJPEX010000657">
    <property type="protein sequence ID" value="CAG0916732.1"/>
    <property type="molecule type" value="Genomic_DNA"/>
</dbReference>
<name>A0A7R9BMH7_9CRUS</name>
<dbReference type="InterPro" id="IPR000789">
    <property type="entry name" value="Cyclin-dep_kinase_reg-sub"/>
</dbReference>
<dbReference type="OrthoDB" id="1306014at2759"/>
<keyword evidence="6" id="KW-0862">Zinc</keyword>
<evidence type="ECO:0000313" key="14">
    <source>
        <dbReference type="EMBL" id="CAD7276580.1"/>
    </source>
</evidence>
<dbReference type="PRINTS" id="PR00296">
    <property type="entry name" value="CYCLINKINASE"/>
</dbReference>
<evidence type="ECO:0000256" key="9">
    <source>
        <dbReference type="ARBA" id="ARBA00068939"/>
    </source>
</evidence>
<dbReference type="GO" id="GO:0051301">
    <property type="term" value="P:cell division"/>
    <property type="evidence" value="ECO:0007669"/>
    <property type="project" value="UniProtKB-UniRule"/>
</dbReference>
<feature type="region of interest" description="Disordered" evidence="12">
    <location>
        <begin position="172"/>
        <end position="210"/>
    </location>
</feature>
<dbReference type="CDD" id="cd20908">
    <property type="entry name" value="SUF4-like"/>
    <property type="match status" value="1"/>
</dbReference>
<accession>A0A7R9BMH7</accession>
<dbReference type="PROSITE" id="PS00028">
    <property type="entry name" value="ZINC_FINGER_C2H2_1"/>
    <property type="match status" value="2"/>
</dbReference>
<dbReference type="PANTHER" id="PTHR23215">
    <property type="entry name" value="ZINC FINGER PROTEIN 207"/>
    <property type="match status" value="1"/>
</dbReference>
<organism evidence="14">
    <name type="scientific">Notodromas monacha</name>
    <dbReference type="NCBI Taxonomy" id="399045"/>
    <lineage>
        <taxon>Eukaryota</taxon>
        <taxon>Metazoa</taxon>
        <taxon>Ecdysozoa</taxon>
        <taxon>Arthropoda</taxon>
        <taxon>Crustacea</taxon>
        <taxon>Oligostraca</taxon>
        <taxon>Ostracoda</taxon>
        <taxon>Podocopa</taxon>
        <taxon>Podocopida</taxon>
        <taxon>Cypridocopina</taxon>
        <taxon>Cypridoidea</taxon>
        <taxon>Cyprididae</taxon>
        <taxon>Notodromas</taxon>
    </lineage>
</organism>
<dbReference type="SMART" id="SM01084">
    <property type="entry name" value="CKS"/>
    <property type="match status" value="1"/>
</dbReference>
<evidence type="ECO:0000256" key="7">
    <source>
        <dbReference type="ARBA" id="ARBA00023242"/>
    </source>
</evidence>
<dbReference type="PANTHER" id="PTHR23215:SF0">
    <property type="entry name" value="BUB3-INTERACTING AND GLEBS MOTIF-CONTAINING PROTEIN ZNF207"/>
    <property type="match status" value="1"/>
</dbReference>
<dbReference type="InterPro" id="IPR013087">
    <property type="entry name" value="Znf_C2H2_type"/>
</dbReference>
<evidence type="ECO:0000256" key="11">
    <source>
        <dbReference type="RuleBase" id="RU311113"/>
    </source>
</evidence>
<comment type="similarity">
    <text evidence="2 11">Belongs to the CKS family.</text>
</comment>
<protein>
    <recommendedName>
        <fullName evidence="9 11">Cyclin-dependent kinases regulatory subunit</fullName>
    </recommendedName>
</protein>
<evidence type="ECO:0000259" key="13">
    <source>
        <dbReference type="PROSITE" id="PS50808"/>
    </source>
</evidence>
<sequence length="355" mass="40161">MGRKKKKPPKPWCWYCNREFEDEKILVQHQKAKHFKCHICHKKLFTGPGLAIHCMQVHKETVDKVPNSIPSRSSVEIEIYGMEGIPDEDLKARQSALMGEEPEKKRMRMDGMNPYMMPIPTGPIAGTIIPPPLPVATPPVPISKPLFPAATETPTADVPQIVTATANSKIVHPTDDISLEERKSQQRKYAKAPPPALPPPGIAPLPPSFVPGAPNGNPGYGMPPQMMVGGYGMMPGNPYMGMMMPNQGRSSSENYNVNSDTSVEESKTRVVKNTRGNREMASPEDMYYSDKYTDEYYEYRHVILRKEDGAKVPRNHRLTETEWRNLGVRQSPGWEHYIFHEPEPYILCFRRPLEK</sequence>
<dbReference type="PROSITE" id="PS50808">
    <property type="entry name" value="ZF_BED"/>
    <property type="match status" value="1"/>
</dbReference>
<dbReference type="InterPro" id="IPR036858">
    <property type="entry name" value="Cyclin-dep_kinase_reg-sub_sf"/>
</dbReference>
<dbReference type="GO" id="GO:0005634">
    <property type="term" value="C:nucleus"/>
    <property type="evidence" value="ECO:0007669"/>
    <property type="project" value="UniProtKB-SubCell"/>
</dbReference>
<dbReference type="FunFam" id="3.30.170.10:FF:000001">
    <property type="entry name" value="Cyclin-dependent kinases regulatory subunit"/>
    <property type="match status" value="1"/>
</dbReference>
<dbReference type="GO" id="GO:0016538">
    <property type="term" value="F:cyclin-dependent protein serine/threonine kinase regulator activity"/>
    <property type="evidence" value="ECO:0007669"/>
    <property type="project" value="InterPro"/>
</dbReference>